<feature type="transmembrane region" description="Helical" evidence="1">
    <location>
        <begin position="123"/>
        <end position="148"/>
    </location>
</feature>
<feature type="domain" description="Nucleoside transporter/FeoB GTPase Gate" evidence="2">
    <location>
        <begin position="51"/>
        <end position="150"/>
    </location>
</feature>
<name>A0A2A8D1I7_9BACT</name>
<dbReference type="PANTHER" id="PTHR35793">
    <property type="entry name" value="INNER MEMBRANE PROTEIN YJIG"/>
    <property type="match status" value="1"/>
</dbReference>
<gene>
    <name evidence="3" type="ORF">CRI94_00185</name>
</gene>
<dbReference type="InterPro" id="IPR011642">
    <property type="entry name" value="Gate_dom"/>
</dbReference>
<dbReference type="Pfam" id="PF07670">
    <property type="entry name" value="Gate"/>
    <property type="match status" value="1"/>
</dbReference>
<proteinExistence type="predicted"/>
<dbReference type="PANTHER" id="PTHR35793:SF2">
    <property type="entry name" value="INNER MEMBRANE PROTEIN YJIG"/>
    <property type="match status" value="1"/>
</dbReference>
<keyword evidence="1" id="KW-0472">Membrane</keyword>
<protein>
    <submittedName>
        <fullName evidence="3">Spore maturation protein</fullName>
    </submittedName>
</protein>
<dbReference type="AlphaFoldDB" id="A0A2A8D1I7"/>
<evidence type="ECO:0000313" key="3">
    <source>
        <dbReference type="EMBL" id="PEN14751.1"/>
    </source>
</evidence>
<evidence type="ECO:0000256" key="1">
    <source>
        <dbReference type="SAM" id="Phobius"/>
    </source>
</evidence>
<dbReference type="RefSeq" id="WP_098073645.1">
    <property type="nucleotide sequence ID" value="NZ_PDEQ01000001.1"/>
</dbReference>
<comment type="caution">
    <text evidence="3">The sequence shown here is derived from an EMBL/GenBank/DDBJ whole genome shotgun (WGS) entry which is preliminary data.</text>
</comment>
<dbReference type="EMBL" id="PDEQ01000001">
    <property type="protein sequence ID" value="PEN14751.1"/>
    <property type="molecule type" value="Genomic_DNA"/>
</dbReference>
<dbReference type="OrthoDB" id="9805623at2"/>
<evidence type="ECO:0000313" key="4">
    <source>
        <dbReference type="Proteomes" id="UP000220102"/>
    </source>
</evidence>
<evidence type="ECO:0000259" key="2">
    <source>
        <dbReference type="Pfam" id="PF07670"/>
    </source>
</evidence>
<keyword evidence="1" id="KW-0812">Transmembrane</keyword>
<dbReference type="InterPro" id="IPR052549">
    <property type="entry name" value="SpmB"/>
</dbReference>
<keyword evidence="1" id="KW-1133">Transmembrane helix</keyword>
<dbReference type="Proteomes" id="UP000220102">
    <property type="component" value="Unassembled WGS sequence"/>
</dbReference>
<organism evidence="3 4">
    <name type="scientific">Longibacter salinarum</name>
    <dbReference type="NCBI Taxonomy" id="1850348"/>
    <lineage>
        <taxon>Bacteria</taxon>
        <taxon>Pseudomonadati</taxon>
        <taxon>Rhodothermota</taxon>
        <taxon>Rhodothermia</taxon>
        <taxon>Rhodothermales</taxon>
        <taxon>Salisaetaceae</taxon>
        <taxon>Longibacter</taxon>
    </lineage>
</organism>
<feature type="transmembrane region" description="Helical" evidence="1">
    <location>
        <begin position="160"/>
        <end position="180"/>
    </location>
</feature>
<feature type="transmembrane region" description="Helical" evidence="1">
    <location>
        <begin position="12"/>
        <end position="30"/>
    </location>
</feature>
<keyword evidence="4" id="KW-1185">Reference proteome</keyword>
<dbReference type="GO" id="GO:0005886">
    <property type="term" value="C:plasma membrane"/>
    <property type="evidence" value="ECO:0007669"/>
    <property type="project" value="TreeGrafter"/>
</dbReference>
<reference evidence="3 4" key="1">
    <citation type="submission" date="2017-10" db="EMBL/GenBank/DDBJ databases">
        <title>Draft genome of Longibacter Salinarum.</title>
        <authorList>
            <person name="Goh K.M."/>
            <person name="Shamsir M.S."/>
            <person name="Lim S.W."/>
        </authorList>
    </citation>
    <scope>NUCLEOTIDE SEQUENCE [LARGE SCALE GENOMIC DNA]</scope>
    <source>
        <strain evidence="3 4">KCTC 52045</strain>
    </source>
</reference>
<accession>A0A2A8D1I7</accession>
<feature type="transmembrane region" description="Helical" evidence="1">
    <location>
        <begin position="50"/>
        <end position="71"/>
    </location>
</feature>
<sequence length="181" mass="19522">MLEILRDLVSVLSYFVLPALLVGFPLYGLYKGVRVYEVFVEGAKEGFNVAVTIIPYLIAILFAIGMFRASGAMDFLVDMLDPVLAMIGVPAEVVPMGVIRPLTGSGSAGLVADMIQQYGEDSLVVKMVATMFGSTETTFYVIAVYFGAVNVRETRHAVPAGLFADFIGFLASVYVVQLLFG</sequence>